<dbReference type="PANTHER" id="PTHR10884">
    <property type="entry name" value="NADH DEHYDROGENASE UBIQUINONE IRON-SULFUR PROTEIN 3"/>
    <property type="match status" value="1"/>
</dbReference>
<dbReference type="EMBL" id="AP028654">
    <property type="protein sequence ID" value="BEP29438.1"/>
    <property type="molecule type" value="Genomic_DNA"/>
</dbReference>
<dbReference type="InterPro" id="IPR037232">
    <property type="entry name" value="NADH_quin_OxRdtase_su_C/D-like"/>
</dbReference>
<dbReference type="InterPro" id="IPR001268">
    <property type="entry name" value="NADH_UbQ_OxRdtase_30kDa_su"/>
</dbReference>
<name>A0AAU9E4T1_9FIRM</name>
<evidence type="ECO:0000259" key="2">
    <source>
        <dbReference type="Pfam" id="PF00329"/>
    </source>
</evidence>
<dbReference type="AlphaFoldDB" id="A0AAU9E4T1"/>
<proteinExistence type="inferred from homology"/>
<gene>
    <name evidence="3" type="ORF">HLPR_17690</name>
</gene>
<keyword evidence="4" id="KW-1185">Reference proteome</keyword>
<dbReference type="GO" id="GO:0008137">
    <property type="term" value="F:NADH dehydrogenase (ubiquinone) activity"/>
    <property type="evidence" value="ECO:0007669"/>
    <property type="project" value="InterPro"/>
</dbReference>
<feature type="domain" description="NADH:ubiquinone oxidoreductase 30kDa subunit" evidence="2">
    <location>
        <begin position="31"/>
        <end position="149"/>
    </location>
</feature>
<evidence type="ECO:0000313" key="3">
    <source>
        <dbReference type="EMBL" id="BEP29438.1"/>
    </source>
</evidence>
<reference evidence="3 4" key="1">
    <citation type="submission" date="2023-08" db="EMBL/GenBank/DDBJ databases">
        <title>Helicovermis profunda gen. nov., sp. nov., a novel mesophilic, fermentative bacterium within the Bacillota from a deep-sea hydrothermal vent chimney.</title>
        <authorList>
            <person name="Miyazaki U."/>
            <person name="Mizutani D."/>
            <person name="Hashimoto Y."/>
            <person name="Tame A."/>
            <person name="Sawayama S."/>
            <person name="Miyazaki J."/>
            <person name="Takai K."/>
            <person name="Nakagawa S."/>
        </authorList>
    </citation>
    <scope>NUCLEOTIDE SEQUENCE [LARGE SCALE GENOMIC DNA]</scope>
    <source>
        <strain evidence="3 4">S502</strain>
    </source>
</reference>
<protein>
    <submittedName>
        <fullName evidence="3">NADH-quinone oxidoreductase subunit C</fullName>
    </submittedName>
</protein>
<organism evidence="3 4">
    <name type="scientific">Helicovermis profundi</name>
    <dbReference type="NCBI Taxonomy" id="3065157"/>
    <lineage>
        <taxon>Bacteria</taxon>
        <taxon>Bacillati</taxon>
        <taxon>Bacillota</taxon>
        <taxon>Clostridia</taxon>
        <taxon>Helicovermis</taxon>
    </lineage>
</organism>
<dbReference type="Pfam" id="PF00329">
    <property type="entry name" value="Complex1_30kDa"/>
    <property type="match status" value="1"/>
</dbReference>
<dbReference type="PANTHER" id="PTHR10884:SF14">
    <property type="entry name" value="NADH DEHYDROGENASE [UBIQUINONE] IRON-SULFUR PROTEIN 3, MITOCHONDRIAL"/>
    <property type="match status" value="1"/>
</dbReference>
<comment type="similarity">
    <text evidence="1">Belongs to the complex I 30 kDa subunit family.</text>
</comment>
<dbReference type="Proteomes" id="UP001321786">
    <property type="component" value="Chromosome"/>
</dbReference>
<dbReference type="Gene3D" id="3.30.460.80">
    <property type="entry name" value="NADH:ubiquinone oxidoreductase, 30kDa subunit"/>
    <property type="match status" value="1"/>
</dbReference>
<evidence type="ECO:0000313" key="4">
    <source>
        <dbReference type="Proteomes" id="UP001321786"/>
    </source>
</evidence>
<sequence>MNSMNSIYENLNSKFNILSVDYPDDMQMAIDLEEKDIHTVLAYLKSDGYTQLSILTCVDWLKEGVLQLVYVIFNWDSGIHILVRTKLDRDKPLFRTVMEIYPGAEFYERDVHEFFGVEFEGNERSYKHLFLELWDAEPPMRKDFDTQAYSDKKYAPREYKSKFISEKGGEK</sequence>
<evidence type="ECO:0000256" key="1">
    <source>
        <dbReference type="ARBA" id="ARBA00007569"/>
    </source>
</evidence>
<dbReference type="SUPFAM" id="SSF143243">
    <property type="entry name" value="Nqo5-like"/>
    <property type="match status" value="1"/>
</dbReference>
<dbReference type="KEGG" id="hprf:HLPR_17690"/>
<accession>A0AAU9E4T1</accession>